<name>A0A2A4IT43_HELVI</name>
<organism evidence="2">
    <name type="scientific">Heliothis virescens</name>
    <name type="common">Tobacco budworm moth</name>
    <dbReference type="NCBI Taxonomy" id="7102"/>
    <lineage>
        <taxon>Eukaryota</taxon>
        <taxon>Metazoa</taxon>
        <taxon>Ecdysozoa</taxon>
        <taxon>Arthropoda</taxon>
        <taxon>Hexapoda</taxon>
        <taxon>Insecta</taxon>
        <taxon>Pterygota</taxon>
        <taxon>Neoptera</taxon>
        <taxon>Endopterygota</taxon>
        <taxon>Lepidoptera</taxon>
        <taxon>Glossata</taxon>
        <taxon>Ditrysia</taxon>
        <taxon>Noctuoidea</taxon>
        <taxon>Noctuidae</taxon>
        <taxon>Heliothinae</taxon>
        <taxon>Heliothis</taxon>
    </lineage>
</organism>
<evidence type="ECO:0000313" key="2">
    <source>
        <dbReference type="EMBL" id="PCG62424.1"/>
    </source>
</evidence>
<proteinExistence type="predicted"/>
<comment type="caution">
    <text evidence="2">The sequence shown here is derived from an EMBL/GenBank/DDBJ whole genome shotgun (WGS) entry which is preliminary data.</text>
</comment>
<reference evidence="2" key="1">
    <citation type="submission" date="2017-09" db="EMBL/GenBank/DDBJ databases">
        <title>Contemporary evolution of a Lepidopteran species, Heliothis virescens, in response to modern agricultural practices.</title>
        <authorList>
            <person name="Fritz M.L."/>
            <person name="Deyonke A.M."/>
            <person name="Papanicolaou A."/>
            <person name="Micinski S."/>
            <person name="Westbrook J."/>
            <person name="Gould F."/>
        </authorList>
    </citation>
    <scope>NUCLEOTIDE SEQUENCE [LARGE SCALE GENOMIC DNA]</scope>
    <source>
        <strain evidence="2">HvINT-</strain>
        <tissue evidence="2">Whole body</tissue>
    </source>
</reference>
<gene>
    <name evidence="2" type="ORF">B5V51_14469</name>
</gene>
<feature type="region of interest" description="Disordered" evidence="1">
    <location>
        <begin position="1"/>
        <end position="20"/>
    </location>
</feature>
<dbReference type="AlphaFoldDB" id="A0A2A4IT43"/>
<accession>A0A2A4IT43</accession>
<protein>
    <submittedName>
        <fullName evidence="2">Uncharacterized protein</fullName>
    </submittedName>
</protein>
<dbReference type="EMBL" id="NWSH01008776">
    <property type="protein sequence ID" value="PCG62424.1"/>
    <property type="molecule type" value="Genomic_DNA"/>
</dbReference>
<evidence type="ECO:0000256" key="1">
    <source>
        <dbReference type="SAM" id="MobiDB-lite"/>
    </source>
</evidence>
<feature type="region of interest" description="Disordered" evidence="1">
    <location>
        <begin position="25"/>
        <end position="60"/>
    </location>
</feature>
<sequence>MITGSKHLHCPPPDGYVPDTEKVQMRTRSNSTGSDGLPIRRHHATDGSHAKRRMGLNKEQMEAMNRVSLGSAEARRPTRQDTHYTDFVQQIANLQSLALGLLVGETLIHNTIYLNASTILIIQFFKLFM</sequence>